<sequence length="386" mass="43487">MSKHPAKVFMGVLMTGEKANTEIRDILSSYPFSGVCRSCVRFGSGHINDTFFATYDNGGKENRYIMQRINTDVFKDVDALMDNIWRVTSFLAEKIIKNGGDASREAMTFIKNKEGALYTRSKKGACWRAYRFIEDALSIDAAQSEADFYNASYAFGTFQYLLSDFPASSLHETIPAFHDTPKRYRDFIDTVKRDACGRAASVRDEIDFYISHERDMRVYADAYSAGVLPLRVTHNDAKLNNVLLDKETRKGLCVIDLDTVMPGFAGFDFGDAIRFGASTGAEDERDLSKVCLDEGLFRAGAEGYIAGSRGTLTESELRLLPVGAKIMTLECGMRFLADYIEGDRYFKTDRESHNLDRARTQIKLVREFETRKDSLEAIVRSVACIY</sequence>
<comment type="caution">
    <text evidence="2">The sequence shown here is derived from an EMBL/GenBank/DDBJ whole genome shotgun (WGS) entry which is preliminary data.</text>
</comment>
<name>U2N0I7_TRESO</name>
<dbReference type="EMBL" id="AUZJ01000064">
    <property type="protein sequence ID" value="ERF59684.1"/>
    <property type="molecule type" value="Genomic_DNA"/>
</dbReference>
<dbReference type="InterPro" id="IPR011009">
    <property type="entry name" value="Kinase-like_dom_sf"/>
</dbReference>
<dbReference type="InterPro" id="IPR002575">
    <property type="entry name" value="Aminoglycoside_PTrfase"/>
</dbReference>
<proteinExistence type="predicted"/>
<keyword evidence="5" id="KW-1185">Reference proteome</keyword>
<accession>U2N0I7</accession>
<evidence type="ECO:0000313" key="2">
    <source>
        <dbReference type="EMBL" id="ERF59684.1"/>
    </source>
</evidence>
<evidence type="ECO:0000313" key="5">
    <source>
        <dbReference type="Proteomes" id="UP000016646"/>
    </source>
</evidence>
<dbReference type="eggNOG" id="COG2334">
    <property type="taxonomic scope" value="Bacteria"/>
</dbReference>
<dbReference type="Proteomes" id="UP000016646">
    <property type="component" value="Unassembled WGS sequence"/>
</dbReference>
<reference evidence="4 5" key="1">
    <citation type="submission" date="2013-08" db="EMBL/GenBank/DDBJ databases">
        <authorList>
            <person name="Durkin A.S."/>
            <person name="Haft D.R."/>
            <person name="McCorrison J."/>
            <person name="Torralba M."/>
            <person name="Gillis M."/>
            <person name="Haft D.H."/>
            <person name="Methe B."/>
            <person name="Sutton G."/>
            <person name="Nelson K.E."/>
        </authorList>
    </citation>
    <scope>NUCLEOTIDE SEQUENCE [LARGE SCALE GENOMIC DNA]</scope>
    <source>
        <strain evidence="3 5">ATCC 35536</strain>
        <strain evidence="2 4">VPI DR56BR1116</strain>
    </source>
</reference>
<feature type="domain" description="Aminoglycoside phosphotransferase" evidence="1">
    <location>
        <begin position="40"/>
        <end position="277"/>
    </location>
</feature>
<dbReference type="PATRIC" id="fig|1125725.3.peg.2368"/>
<dbReference type="Gene3D" id="3.90.1200.10">
    <property type="match status" value="1"/>
</dbReference>
<dbReference type="Pfam" id="PF01636">
    <property type="entry name" value="APH"/>
    <property type="match status" value="1"/>
</dbReference>
<dbReference type="STRING" id="1125725.HMPREF1325_1067"/>
<evidence type="ECO:0000259" key="1">
    <source>
        <dbReference type="Pfam" id="PF01636"/>
    </source>
</evidence>
<organism evidence="2 4">
    <name type="scientific">Treponema socranskii subsp. socranskii VPI DR56BR1116 = ATCC 35536</name>
    <dbReference type="NCBI Taxonomy" id="1125725"/>
    <lineage>
        <taxon>Bacteria</taxon>
        <taxon>Pseudomonadati</taxon>
        <taxon>Spirochaetota</taxon>
        <taxon>Spirochaetia</taxon>
        <taxon>Spirochaetales</taxon>
        <taxon>Treponemataceae</taxon>
        <taxon>Treponema</taxon>
    </lineage>
</organism>
<dbReference type="InterPro" id="IPR050249">
    <property type="entry name" value="Pseudomonas-type_ThrB"/>
</dbReference>
<evidence type="ECO:0000313" key="3">
    <source>
        <dbReference type="EMBL" id="ERK04954.1"/>
    </source>
</evidence>
<dbReference type="SUPFAM" id="SSF56112">
    <property type="entry name" value="Protein kinase-like (PK-like)"/>
    <property type="match status" value="1"/>
</dbReference>
<gene>
    <name evidence="3" type="ORF">HMPREF0860_1205</name>
    <name evidence="2" type="ORF">HMPREF1325_1067</name>
</gene>
<protein>
    <submittedName>
        <fullName evidence="2 3">Mucin-desulfating sulfatase</fullName>
    </submittedName>
</protein>
<evidence type="ECO:0000313" key="4">
    <source>
        <dbReference type="Proteomes" id="UP000016412"/>
    </source>
</evidence>
<dbReference type="PANTHER" id="PTHR21064:SF5">
    <property type="entry name" value="SLR1880 PROTEIN"/>
    <property type="match status" value="1"/>
</dbReference>
<dbReference type="Proteomes" id="UP000016412">
    <property type="component" value="Unassembled WGS sequence"/>
</dbReference>
<dbReference type="EMBL" id="AVQI01000008">
    <property type="protein sequence ID" value="ERK04954.1"/>
    <property type="molecule type" value="Genomic_DNA"/>
</dbReference>
<dbReference type="AlphaFoldDB" id="U2N0I7"/>
<dbReference type="PANTHER" id="PTHR21064">
    <property type="entry name" value="AMINOGLYCOSIDE PHOSPHOTRANSFERASE DOMAIN-CONTAINING PROTEIN-RELATED"/>
    <property type="match status" value="1"/>
</dbReference>